<feature type="transmembrane region" description="Helical" evidence="2">
    <location>
        <begin position="437"/>
        <end position="461"/>
    </location>
</feature>
<evidence type="ECO:0000313" key="4">
    <source>
        <dbReference type="Proteomes" id="UP001280581"/>
    </source>
</evidence>
<dbReference type="PANTHER" id="PTHR42069:SF1">
    <property type="entry name" value="MARVEL DOMAIN-CONTAINING PROTEIN"/>
    <property type="match status" value="1"/>
</dbReference>
<gene>
    <name evidence="3" type="ORF">GRF29_154g364411</name>
</gene>
<feature type="compositionally biased region" description="Polar residues" evidence="1">
    <location>
        <begin position="540"/>
        <end position="550"/>
    </location>
</feature>
<evidence type="ECO:0000256" key="1">
    <source>
        <dbReference type="SAM" id="MobiDB-lite"/>
    </source>
</evidence>
<dbReference type="EMBL" id="WVTA01000013">
    <property type="protein sequence ID" value="KAK3202681.1"/>
    <property type="molecule type" value="Genomic_DNA"/>
</dbReference>
<evidence type="ECO:0000313" key="3">
    <source>
        <dbReference type="EMBL" id="KAK3202681.1"/>
    </source>
</evidence>
<feature type="region of interest" description="Disordered" evidence="1">
    <location>
        <begin position="524"/>
        <end position="550"/>
    </location>
</feature>
<evidence type="ECO:0000256" key="2">
    <source>
        <dbReference type="SAM" id="Phobius"/>
    </source>
</evidence>
<keyword evidence="4" id="KW-1185">Reference proteome</keyword>
<accession>A0AAN6LV17</accession>
<feature type="transmembrane region" description="Helical" evidence="2">
    <location>
        <begin position="354"/>
        <end position="374"/>
    </location>
</feature>
<name>A0AAN6LV17_9PLEO</name>
<reference evidence="3 4" key="1">
    <citation type="submission" date="2021-02" db="EMBL/GenBank/DDBJ databases">
        <title>Genome assembly of Pseudopithomyces chartarum.</title>
        <authorList>
            <person name="Jauregui R."/>
            <person name="Singh J."/>
            <person name="Voisey C."/>
        </authorList>
    </citation>
    <scope>NUCLEOTIDE SEQUENCE [LARGE SCALE GENOMIC DNA]</scope>
    <source>
        <strain evidence="3 4">AGR01</strain>
    </source>
</reference>
<dbReference type="Proteomes" id="UP001280581">
    <property type="component" value="Unassembled WGS sequence"/>
</dbReference>
<feature type="region of interest" description="Disordered" evidence="1">
    <location>
        <begin position="121"/>
        <end position="171"/>
    </location>
</feature>
<comment type="caution">
    <text evidence="3">The sequence shown here is derived from an EMBL/GenBank/DDBJ whole genome shotgun (WGS) entry which is preliminary data.</text>
</comment>
<proteinExistence type="predicted"/>
<organism evidence="3 4">
    <name type="scientific">Pseudopithomyces chartarum</name>
    <dbReference type="NCBI Taxonomy" id="1892770"/>
    <lineage>
        <taxon>Eukaryota</taxon>
        <taxon>Fungi</taxon>
        <taxon>Dikarya</taxon>
        <taxon>Ascomycota</taxon>
        <taxon>Pezizomycotina</taxon>
        <taxon>Dothideomycetes</taxon>
        <taxon>Pleosporomycetidae</taxon>
        <taxon>Pleosporales</taxon>
        <taxon>Massarineae</taxon>
        <taxon>Didymosphaeriaceae</taxon>
        <taxon>Pseudopithomyces</taxon>
    </lineage>
</organism>
<keyword evidence="2" id="KW-0472">Membrane</keyword>
<dbReference type="AlphaFoldDB" id="A0AAN6LV17"/>
<keyword evidence="2" id="KW-0812">Transmembrane</keyword>
<keyword evidence="2" id="KW-1133">Transmembrane helix</keyword>
<dbReference type="PANTHER" id="PTHR42069">
    <property type="entry name" value="HYPHAL ANASTAMOSIS-8 PROTEIN"/>
    <property type="match status" value="1"/>
</dbReference>
<sequence>MCAADPCGYSRRHRGKCMSRVMRLGTYVCAVDRCREEHVDGVGPASRTSPRLVQHQLQCTFPLQGERIHDEARRRLRLRGDPGDDAAKTEAFGPALNMLRDMHVCCGWMVFGNNPRSSRDGPGAFVPAGSGSASSREGTTGCRTTATARGFTCTRHPPTHPPQLLRPENRTSTYLDIRPRIDTALTRRLIDRPSLAILHWGARAQPIANPNLFGLKVASPLRVRRRARCRFARLPFNTARGQQRRYDERVARRASGALVSIGDEPSMAGPHVAIARRRTLTSSDDRYPPSVPTYTDSILPSPVGPQLHPVPEDIARSNTPSKPHPRAARFTARMPMPFELSSWHAHWLNRLRSALRLLVIVLSGAVIVFLVHTLEIFRSNRYIDLRKNELPMTWPARTNLAPTLILFAVAVGSFLSSVAVVALSLRRNFRRPTRSAAIYRVVGGGCGVLLWVIAIAEFSLLDRASKASLGRYSCGNSHVISNGRYQYRAVCEEQGVAFYLAIGAAAAELATLLTLTVTTPNTPDQYFPGQKDDYEKKRSMSISGNTKRLP</sequence>
<protein>
    <submittedName>
        <fullName evidence="3">Uncharacterized protein</fullName>
    </submittedName>
</protein>
<feature type="transmembrane region" description="Helical" evidence="2">
    <location>
        <begin position="400"/>
        <end position="425"/>
    </location>
</feature>
<feature type="compositionally biased region" description="Low complexity" evidence="1">
    <location>
        <begin position="138"/>
        <end position="155"/>
    </location>
</feature>